<comment type="caution">
    <text evidence="1">The sequence shown here is derived from an EMBL/GenBank/DDBJ whole genome shotgun (WGS) entry which is preliminary data.</text>
</comment>
<dbReference type="GeneID" id="42694364"/>
<sequence>MIKKKDFRTYQRRAVTRRSGYKVSGEKTGGECIILDSEALVTNTETVQFKFFRDNLRLVELFESNLGMIAFGGYVYTESKAKIRFVLEYELDGKTLKFEKDISKPTISNDWNPIGFHKEISLDVGDELHDVYLTMEIITTVGSKLHFIGFDFDVVNFEYYKSIDAYRYFQQKTSTHVPHIYYLNTLLPFTEYLISSPEDFEPGPEVVLKGCNRCARYLPINIHNEVNTLSFSLHCKKKAPCTHPPFMSYKIDNYDDLTENILENSYIMNDDKRVKSYYGHQLECTACKKFFVNAALNPMRNSQQFREDSLRRRATEVLVNYLLDKELVHHEFRKKTKKEFSEHIWSKFGQRCFKCGKKLALDEMHLDHTMPLAFLYRLDESATCLCANHNSQKRDHFPIDYYTEDELKRLSSITGLGDEILHSKSANSVVVKLLRDNIEWFFDVFLMCKEYQKIRDERLTADKIYASLQRVIDSNINLVNEYYSKTGKYPTSITID</sequence>
<dbReference type="RefSeq" id="WP_004635999.1">
    <property type="nucleotide sequence ID" value="NZ_JH601103.1"/>
</dbReference>
<accession>H3NED2</accession>
<evidence type="ECO:0000313" key="1">
    <source>
        <dbReference type="EMBL" id="EHR32797.1"/>
    </source>
</evidence>
<dbReference type="Proteomes" id="UP000003599">
    <property type="component" value="Unassembled WGS sequence"/>
</dbReference>
<keyword evidence="2" id="KW-1185">Reference proteome</keyword>
<evidence type="ECO:0000313" key="2">
    <source>
        <dbReference type="Proteomes" id="UP000003599"/>
    </source>
</evidence>
<proteinExistence type="predicted"/>
<dbReference type="REBASE" id="452715">
    <property type="entry name" value="Dpi51524ORF910P"/>
</dbReference>
<organism evidence="1 2">
    <name type="scientific">Dolosigranulum pigrum ATCC 51524</name>
    <dbReference type="NCBI Taxonomy" id="883103"/>
    <lineage>
        <taxon>Bacteria</taxon>
        <taxon>Bacillati</taxon>
        <taxon>Bacillota</taxon>
        <taxon>Bacilli</taxon>
        <taxon>Lactobacillales</taxon>
        <taxon>Carnobacteriaceae</taxon>
        <taxon>Dolosigranulum</taxon>
    </lineage>
</organism>
<dbReference type="eggNOG" id="COG1403">
    <property type="taxonomic scope" value="Bacteria"/>
</dbReference>
<gene>
    <name evidence="1" type="ORF">HMPREF9703_00913</name>
</gene>
<reference evidence="1 2" key="1">
    <citation type="submission" date="2012-01" db="EMBL/GenBank/DDBJ databases">
        <title>The Genome Sequence of Dolosigranulum pigrum ATCC 51524.</title>
        <authorList>
            <consortium name="The Broad Institute Genome Sequencing Platform"/>
            <person name="Earl A."/>
            <person name="Ward D."/>
            <person name="Feldgarden M."/>
            <person name="Gevers D."/>
            <person name="Huys G."/>
            <person name="Young S.K."/>
            <person name="Zeng Q."/>
            <person name="Gargeya S."/>
            <person name="Fitzgerald M."/>
            <person name="Haas B."/>
            <person name="Abouelleil A."/>
            <person name="Alvarado L."/>
            <person name="Arachchi H.M."/>
            <person name="Berlin A."/>
            <person name="Chapman S.B."/>
            <person name="Gearin G."/>
            <person name="Goldberg J."/>
            <person name="Griggs A."/>
            <person name="Gujja S."/>
            <person name="Hansen M."/>
            <person name="Heiman D."/>
            <person name="Howarth C."/>
            <person name="Larimer J."/>
            <person name="Lui A."/>
            <person name="MacDonald P.J.P."/>
            <person name="McCowen C."/>
            <person name="Montmayeur A."/>
            <person name="Murphy C."/>
            <person name="Neiman D."/>
            <person name="Pearson M."/>
            <person name="Priest M."/>
            <person name="Roberts A."/>
            <person name="Saif S."/>
            <person name="Shea T."/>
            <person name="Sisk P."/>
            <person name="Stolte C."/>
            <person name="Sykes S."/>
            <person name="Wortman J."/>
            <person name="Nusbaum C."/>
            <person name="Birren B."/>
        </authorList>
    </citation>
    <scope>NUCLEOTIDE SEQUENCE [LARGE SCALE GENOMIC DNA]</scope>
    <source>
        <strain evidence="1 2">ATCC 51524</strain>
    </source>
</reference>
<dbReference type="HOGENOM" id="CLU_549501_0_0_9"/>
<dbReference type="EMBL" id="AGEF01000009">
    <property type="protein sequence ID" value="EHR32797.1"/>
    <property type="molecule type" value="Genomic_DNA"/>
</dbReference>
<dbReference type="Gene3D" id="1.10.30.50">
    <property type="match status" value="1"/>
</dbReference>
<dbReference type="AlphaFoldDB" id="H3NED2"/>
<evidence type="ECO:0008006" key="3">
    <source>
        <dbReference type="Google" id="ProtNLM"/>
    </source>
</evidence>
<protein>
    <recommendedName>
        <fullName evidence="3">HNH nuclease domain-containing protein</fullName>
    </recommendedName>
</protein>
<name>H3NED2_9LACT</name>